<feature type="region of interest" description="Disordered" evidence="1">
    <location>
        <begin position="133"/>
        <end position="153"/>
    </location>
</feature>
<dbReference type="EMBL" id="CAJHNH020008503">
    <property type="protein sequence ID" value="CAG5136199.1"/>
    <property type="molecule type" value="Genomic_DNA"/>
</dbReference>
<accession>A0A8S4A3B5</accession>
<evidence type="ECO:0000256" key="1">
    <source>
        <dbReference type="SAM" id="MobiDB-lite"/>
    </source>
</evidence>
<feature type="non-terminal residue" evidence="2">
    <location>
        <position position="153"/>
    </location>
</feature>
<dbReference type="Proteomes" id="UP000678393">
    <property type="component" value="Unassembled WGS sequence"/>
</dbReference>
<evidence type="ECO:0000313" key="2">
    <source>
        <dbReference type="EMBL" id="CAG5136199.1"/>
    </source>
</evidence>
<organism evidence="2 3">
    <name type="scientific">Candidula unifasciata</name>
    <dbReference type="NCBI Taxonomy" id="100452"/>
    <lineage>
        <taxon>Eukaryota</taxon>
        <taxon>Metazoa</taxon>
        <taxon>Spiralia</taxon>
        <taxon>Lophotrochozoa</taxon>
        <taxon>Mollusca</taxon>
        <taxon>Gastropoda</taxon>
        <taxon>Heterobranchia</taxon>
        <taxon>Euthyneura</taxon>
        <taxon>Panpulmonata</taxon>
        <taxon>Eupulmonata</taxon>
        <taxon>Stylommatophora</taxon>
        <taxon>Helicina</taxon>
        <taxon>Helicoidea</taxon>
        <taxon>Geomitridae</taxon>
        <taxon>Candidula</taxon>
    </lineage>
</organism>
<feature type="compositionally biased region" description="Polar residues" evidence="1">
    <location>
        <begin position="143"/>
        <end position="153"/>
    </location>
</feature>
<evidence type="ECO:0000313" key="3">
    <source>
        <dbReference type="Proteomes" id="UP000678393"/>
    </source>
</evidence>
<sequence>PLENIYMRGAYPAFIAPVARRSVLKSLVEVAVRLMLSGHLCRLFLNVSSGQRPGQYFSVGLYYHPESIHGQIGLSQHTHTHTHKIHIGEQHCCRSQEFSAHNKTRTRMLEVRTTLTKHETLSYIRKDNYCTASQHDSDGHVSESVSSMVKTNV</sequence>
<name>A0A8S4A3B5_9EUPU</name>
<protein>
    <submittedName>
        <fullName evidence="2">Uncharacterized protein</fullName>
    </submittedName>
</protein>
<proteinExistence type="predicted"/>
<comment type="caution">
    <text evidence="2">The sequence shown here is derived from an EMBL/GenBank/DDBJ whole genome shotgun (WGS) entry which is preliminary data.</text>
</comment>
<dbReference type="AlphaFoldDB" id="A0A8S4A3B5"/>
<feature type="non-terminal residue" evidence="2">
    <location>
        <position position="1"/>
    </location>
</feature>
<reference evidence="2" key="1">
    <citation type="submission" date="2021-04" db="EMBL/GenBank/DDBJ databases">
        <authorList>
            <consortium name="Molecular Ecology Group"/>
        </authorList>
    </citation>
    <scope>NUCLEOTIDE SEQUENCE</scope>
</reference>
<keyword evidence="3" id="KW-1185">Reference proteome</keyword>
<gene>
    <name evidence="2" type="ORF">CUNI_LOCUS21757</name>
</gene>